<dbReference type="EMBL" id="FO082872">
    <property type="protein sequence ID" value="SJK85775.1"/>
    <property type="molecule type" value="Genomic_DNA"/>
</dbReference>
<reference evidence="2 3" key="3">
    <citation type="journal article" date="2016" name="Sci. Rep.">
        <title>Genome-wide diversity and gene expression profiling of Babesia microti isolates identify polymorphic genes that mediate host-pathogen interactions.</title>
        <authorList>
            <person name="Silva J.C."/>
            <person name="Cornillot E."/>
            <person name="McCracken C."/>
            <person name="Usmani-Brown S."/>
            <person name="Dwivedi A."/>
            <person name="Ifeonu O.O."/>
            <person name="Crabtree J."/>
            <person name="Gotia H.T."/>
            <person name="Virji A.Z."/>
            <person name="Reynes C."/>
            <person name="Colinge J."/>
            <person name="Kumar V."/>
            <person name="Lawres L."/>
            <person name="Pazzi J.E."/>
            <person name="Pablo J.V."/>
            <person name="Hung C."/>
            <person name="Brancato J."/>
            <person name="Kumari P."/>
            <person name="Orvis J."/>
            <person name="Tretina K."/>
            <person name="Chibucos M."/>
            <person name="Ott S."/>
            <person name="Sadzewicz L."/>
            <person name="Sengamalay N."/>
            <person name="Shetty A.C."/>
            <person name="Su Q."/>
            <person name="Tallon L."/>
            <person name="Fraser C.M."/>
            <person name="Frutos R."/>
            <person name="Molina D.M."/>
            <person name="Krause P.J."/>
            <person name="Ben Mamoun C."/>
        </authorList>
    </citation>
    <scope>NUCLEOTIDE SEQUENCE [LARGE SCALE GENOMIC DNA]</scope>
    <source>
        <strain evidence="2 3">RI</strain>
    </source>
</reference>
<feature type="chain" id="PRO_5012006264" evidence="1">
    <location>
        <begin position="26"/>
        <end position="312"/>
    </location>
</feature>
<dbReference type="GeneID" id="24423822"/>
<dbReference type="AlphaFoldDB" id="A0A1R4A9Y6"/>
<protein>
    <submittedName>
        <fullName evidence="2">Uncharacterized protein</fullName>
    </submittedName>
</protein>
<organism evidence="2 3">
    <name type="scientific">Babesia microti (strain RI)</name>
    <dbReference type="NCBI Taxonomy" id="1133968"/>
    <lineage>
        <taxon>Eukaryota</taxon>
        <taxon>Sar</taxon>
        <taxon>Alveolata</taxon>
        <taxon>Apicomplexa</taxon>
        <taxon>Aconoidasida</taxon>
        <taxon>Piroplasmida</taxon>
        <taxon>Babesiidae</taxon>
        <taxon>Babesia</taxon>
    </lineage>
</organism>
<evidence type="ECO:0000313" key="2">
    <source>
        <dbReference type="EMBL" id="SJK85775.1"/>
    </source>
</evidence>
<sequence length="312" mass="35308">MLIYVYVVLHICAQLLFFFPKHTISIGYNGFHESKITTNINRASHLLKDPEYPDFTYSPDTHNIYRNFWYPSGIFLHKPGEEGKDDYVGAYDSDDFNGTTHKNHNSDAIDKGDNIGVDDNAVNNKFKPNTDDIIDNKELSDVHTQTINPAKGITINNSIEGKRKYDDSFNDVKQAIYSLYGRAKDKGIEIDNIPELNTKEDIFKALDKLSMLLESYTYNLKSLDTGINQQFDNKSEYADSTLVDTSGQFLQLSRSQSPASKTISNQPPPHSIDKLRSFLDEFMETLNEVVSKNTGIVDLLGQTHKFPIGNTT</sequence>
<reference evidence="2 3" key="2">
    <citation type="journal article" date="2013" name="PLoS ONE">
        <title>Whole genome mapping and re-organization of the nuclear and mitochondrial genomes of Babesia microti isolates.</title>
        <authorList>
            <person name="Cornillot E."/>
            <person name="Dassouli A."/>
            <person name="Garg A."/>
            <person name="Pachikara N."/>
            <person name="Randazzo S."/>
            <person name="Depoix D."/>
            <person name="Carcy B."/>
            <person name="Delbecq S."/>
            <person name="Frutos R."/>
            <person name="Silva J.C."/>
            <person name="Sutton R."/>
            <person name="Krause P.J."/>
            <person name="Mamoun C.B."/>
        </authorList>
    </citation>
    <scope>NUCLEOTIDE SEQUENCE [LARGE SCALE GENOMIC DNA]</scope>
    <source>
        <strain evidence="2 3">RI</strain>
    </source>
</reference>
<evidence type="ECO:0000256" key="1">
    <source>
        <dbReference type="SAM" id="SignalP"/>
    </source>
</evidence>
<evidence type="ECO:0000313" key="3">
    <source>
        <dbReference type="Proteomes" id="UP000002899"/>
    </source>
</evidence>
<dbReference type="KEGG" id="bmic:BMR1_02g00160"/>
<gene>
    <name evidence="2" type="ORF">BMR1_02g00160</name>
</gene>
<dbReference type="VEuPathDB" id="PiroplasmaDB:BMR1_02g00160"/>
<feature type="signal peptide" evidence="1">
    <location>
        <begin position="1"/>
        <end position="25"/>
    </location>
</feature>
<dbReference type="RefSeq" id="XP_021337997.1">
    <property type="nucleotide sequence ID" value="XM_021483028.1"/>
</dbReference>
<accession>A0A1R4A9Y6</accession>
<keyword evidence="1" id="KW-0732">Signal</keyword>
<dbReference type="Proteomes" id="UP000002899">
    <property type="component" value="Chromosome II"/>
</dbReference>
<keyword evidence="3" id="KW-1185">Reference proteome</keyword>
<proteinExistence type="predicted"/>
<name>A0A1R4A9Y6_BABMR</name>
<reference evidence="2 3" key="1">
    <citation type="journal article" date="2012" name="Nucleic Acids Res.">
        <title>Sequencing of the smallest Apicomplexan genome from the human pathogen Babesia microti.</title>
        <authorList>
            <person name="Cornillot E."/>
            <person name="Hadj-Kaddour K."/>
            <person name="Dassouli A."/>
            <person name="Noel B."/>
            <person name="Ranwez V."/>
            <person name="Vacherie B."/>
            <person name="Augagneur Y."/>
            <person name="Bres V."/>
            <person name="Duclos A."/>
            <person name="Randazzo S."/>
            <person name="Carcy B."/>
            <person name="Debierre-Grockiego F."/>
            <person name="Delbecq S."/>
            <person name="Moubri-Menage K."/>
            <person name="Shams-Eldin H."/>
            <person name="Usmani-Brown S."/>
            <person name="Bringaud F."/>
            <person name="Wincker P."/>
            <person name="Vivares C.P."/>
            <person name="Schwarz R.T."/>
            <person name="Schetters T.P."/>
            <person name="Krause P.J."/>
            <person name="Gorenflot A."/>
            <person name="Berry V."/>
            <person name="Barbe V."/>
            <person name="Ben Mamoun C."/>
        </authorList>
    </citation>
    <scope>NUCLEOTIDE SEQUENCE [LARGE SCALE GENOMIC DNA]</scope>
    <source>
        <strain evidence="2 3">RI</strain>
    </source>
</reference>